<dbReference type="InterPro" id="IPR020821">
    <property type="entry name" value="ENPP1-3/EXOG-like_nuc-like"/>
</dbReference>
<feature type="region of interest" description="Disordered" evidence="1">
    <location>
        <begin position="277"/>
        <end position="316"/>
    </location>
</feature>
<dbReference type="RefSeq" id="WP_172153627.1">
    <property type="nucleotide sequence ID" value="NZ_BAABID010000015.1"/>
</dbReference>
<dbReference type="SUPFAM" id="SSF54060">
    <property type="entry name" value="His-Me finger endonucleases"/>
    <property type="match status" value="1"/>
</dbReference>
<keyword evidence="5" id="KW-1185">Reference proteome</keyword>
<evidence type="ECO:0000256" key="1">
    <source>
        <dbReference type="SAM" id="MobiDB-lite"/>
    </source>
</evidence>
<name>A0ABP8YNN8_9MICO</name>
<evidence type="ECO:0000313" key="5">
    <source>
        <dbReference type="Proteomes" id="UP001500956"/>
    </source>
</evidence>
<evidence type="ECO:0008006" key="6">
    <source>
        <dbReference type="Google" id="ProtNLM"/>
    </source>
</evidence>
<protein>
    <recommendedName>
        <fullName evidence="6">DNA/RNA non-specific endonuclease</fullName>
    </recommendedName>
</protein>
<dbReference type="InterPro" id="IPR044925">
    <property type="entry name" value="His-Me_finger_sf"/>
</dbReference>
<dbReference type="EMBL" id="BAABID010000015">
    <property type="protein sequence ID" value="GAA4733868.1"/>
    <property type="molecule type" value="Genomic_DNA"/>
</dbReference>
<evidence type="ECO:0000313" key="4">
    <source>
        <dbReference type="EMBL" id="GAA4733868.1"/>
    </source>
</evidence>
<organism evidence="4 5">
    <name type="scientific">Isoptericola chiayiensis</name>
    <dbReference type="NCBI Taxonomy" id="579446"/>
    <lineage>
        <taxon>Bacteria</taxon>
        <taxon>Bacillati</taxon>
        <taxon>Actinomycetota</taxon>
        <taxon>Actinomycetes</taxon>
        <taxon>Micrococcales</taxon>
        <taxon>Promicromonosporaceae</taxon>
        <taxon>Isoptericola</taxon>
    </lineage>
</organism>
<dbReference type="InterPro" id="IPR044929">
    <property type="entry name" value="DNA/RNA_non-sp_Endonuclease_sf"/>
</dbReference>
<feature type="domain" description="ENPP1-3/EXOG-like endonuclease/phosphodiesterase" evidence="2">
    <location>
        <begin position="37"/>
        <end position="269"/>
    </location>
</feature>
<gene>
    <name evidence="4" type="ORF">GCM10023216_28020</name>
</gene>
<dbReference type="PANTHER" id="PTHR13966">
    <property type="entry name" value="ENDONUCLEASE RELATED"/>
    <property type="match status" value="1"/>
</dbReference>
<dbReference type="Gene3D" id="3.40.570.10">
    <property type="entry name" value="Extracellular Endonuclease, subunit A"/>
    <property type="match status" value="1"/>
</dbReference>
<dbReference type="Pfam" id="PF01223">
    <property type="entry name" value="Endonuclease_NS"/>
    <property type="match status" value="1"/>
</dbReference>
<dbReference type="Proteomes" id="UP001500956">
    <property type="component" value="Unassembled WGS sequence"/>
</dbReference>
<reference evidence="5" key="1">
    <citation type="journal article" date="2019" name="Int. J. Syst. Evol. Microbiol.">
        <title>The Global Catalogue of Microorganisms (GCM) 10K type strain sequencing project: providing services to taxonomists for standard genome sequencing and annotation.</title>
        <authorList>
            <consortium name="The Broad Institute Genomics Platform"/>
            <consortium name="The Broad Institute Genome Sequencing Center for Infectious Disease"/>
            <person name="Wu L."/>
            <person name="Ma J."/>
        </authorList>
    </citation>
    <scope>NUCLEOTIDE SEQUENCE [LARGE SCALE GENOMIC DNA]</scope>
    <source>
        <strain evidence="5">JCM 18063</strain>
    </source>
</reference>
<comment type="caution">
    <text evidence="4">The sequence shown here is derived from an EMBL/GenBank/DDBJ whole genome shotgun (WGS) entry which is preliminary data.</text>
</comment>
<dbReference type="SMART" id="SM00477">
    <property type="entry name" value="NUC"/>
    <property type="match status" value="1"/>
</dbReference>
<evidence type="ECO:0000259" key="2">
    <source>
        <dbReference type="SMART" id="SM00477"/>
    </source>
</evidence>
<sequence>MTGYDPRFLGPDDALEVPLPVPVDDDGPPRALRRLDHPRFSILLDPDRRLAAATACTVDGENLQRLPRTGSWRLDDQALPDEQAGNELYRHNPLDRGHLVRRLDPMWGGVDEARQAGEATFVYTNAAPQIDAFNQSKELWNGLEDHVLTFADAHRHRIVVHTGCVFDPADPVYRGIALPRRFWKVAAWATAGTGQGADDGGTRPDVLRAAAFVLDQTPQLTDAELSTATGRALAAGNIPPLGPYRTFGVPVADLEVLTGLDLGPLVAADVLAPERRTAVGTGPAAEPAEPMRAGGPPPSGWTELTTPAEVGQLLAR</sequence>
<dbReference type="InterPro" id="IPR001604">
    <property type="entry name" value="Endo_G_ENPP1-like_dom"/>
</dbReference>
<feature type="domain" description="DNA/RNA non-specific endonuclease/pyrophosphatase/phosphodiesterase" evidence="3">
    <location>
        <begin position="36"/>
        <end position="269"/>
    </location>
</feature>
<dbReference type="InterPro" id="IPR040255">
    <property type="entry name" value="Non-specific_endonuclease"/>
</dbReference>
<proteinExistence type="predicted"/>
<dbReference type="SMART" id="SM00892">
    <property type="entry name" value="Endonuclease_NS"/>
    <property type="match status" value="1"/>
</dbReference>
<evidence type="ECO:0000259" key="3">
    <source>
        <dbReference type="SMART" id="SM00892"/>
    </source>
</evidence>
<accession>A0ABP8YNN8</accession>
<dbReference type="PANTHER" id="PTHR13966:SF5">
    <property type="entry name" value="ENDONUCLEASE G, MITOCHONDRIAL"/>
    <property type="match status" value="1"/>
</dbReference>